<name>A0A645EA75_9ZZZZ</name>
<comment type="caution">
    <text evidence="1">The sequence shown here is derived from an EMBL/GenBank/DDBJ whole genome shotgun (WGS) entry which is preliminary data.</text>
</comment>
<dbReference type="EMBL" id="VSSQ01043791">
    <property type="protein sequence ID" value="MPM97522.1"/>
    <property type="molecule type" value="Genomic_DNA"/>
</dbReference>
<organism evidence="1">
    <name type="scientific">bioreactor metagenome</name>
    <dbReference type="NCBI Taxonomy" id="1076179"/>
    <lineage>
        <taxon>unclassified sequences</taxon>
        <taxon>metagenomes</taxon>
        <taxon>ecological metagenomes</taxon>
    </lineage>
</organism>
<accession>A0A645EA75</accession>
<protein>
    <submittedName>
        <fullName evidence="1">Uncharacterized protein</fullName>
    </submittedName>
</protein>
<sequence>MGHNGLDETEMPHLQDVCVLEDHLGRERIEIAASALARIVDQDVDPAPFRCHLVDKGLDPQRVGHIYSTGKHRLRALGQFAPCFLDRSSRSGADRDPRPLGCKCTCYRAPDATRCAGDDDPLAA</sequence>
<reference evidence="1" key="1">
    <citation type="submission" date="2019-08" db="EMBL/GenBank/DDBJ databases">
        <authorList>
            <person name="Kucharzyk K."/>
            <person name="Murdoch R.W."/>
            <person name="Higgins S."/>
            <person name="Loffler F."/>
        </authorList>
    </citation>
    <scope>NUCLEOTIDE SEQUENCE</scope>
</reference>
<gene>
    <name evidence="1" type="ORF">SDC9_144695</name>
</gene>
<evidence type="ECO:0000313" key="1">
    <source>
        <dbReference type="EMBL" id="MPM97522.1"/>
    </source>
</evidence>
<dbReference type="AlphaFoldDB" id="A0A645EA75"/>
<proteinExistence type="predicted"/>